<dbReference type="CDD" id="cd19958">
    <property type="entry name" value="pyocin_knob"/>
    <property type="match status" value="2"/>
</dbReference>
<dbReference type="RefSeq" id="WP_289585887.1">
    <property type="nucleotide sequence ID" value="NZ_JAUDDW010000007.1"/>
</dbReference>
<dbReference type="SUPFAM" id="SSF49785">
    <property type="entry name" value="Galactose-binding domain-like"/>
    <property type="match status" value="1"/>
</dbReference>
<organism evidence="4 5">
    <name type="scientific">Limosilactobacillus pontis</name>
    <dbReference type="NCBI Taxonomy" id="35787"/>
    <lineage>
        <taxon>Bacteria</taxon>
        <taxon>Bacillati</taxon>
        <taxon>Bacillota</taxon>
        <taxon>Bacilli</taxon>
        <taxon>Lactobacillales</taxon>
        <taxon>Lactobacillaceae</taxon>
        <taxon>Limosilactobacillus</taxon>
    </lineage>
</organism>
<keyword evidence="2" id="KW-0175">Coiled coil</keyword>
<keyword evidence="1" id="KW-0378">Hydrolase</keyword>
<dbReference type="EMBL" id="JAUDDW010000007">
    <property type="protein sequence ID" value="MDM8266180.1"/>
    <property type="molecule type" value="Genomic_DNA"/>
</dbReference>
<comment type="caution">
    <text evidence="4">The sequence shown here is derived from an EMBL/GenBank/DDBJ whole genome shotgun (WGS) entry which is preliminary data.</text>
</comment>
<reference evidence="4 5" key="2">
    <citation type="submission" date="2023-06" db="EMBL/GenBank/DDBJ databases">
        <authorList>
            <person name="Zeman M."/>
            <person name="Kubasova T."/>
            <person name="Jahodarova E."/>
            <person name="Nykrynova M."/>
            <person name="Rychlik I."/>
        </authorList>
    </citation>
    <scope>NUCLEOTIDE SEQUENCE [LARGE SCALE GENOMIC DNA]</scope>
    <source>
        <strain evidence="4 5">161_Gplus</strain>
    </source>
</reference>
<sequence>MEKTIKYLENGEYHYATVKDVGDLAKLKTDSKDDLVTAINELFITGGEAPKKPDGYDELVDNVADAIQKQQQMTDTITNMQQSAQLSDAEMEHMKQVQEELHQEYLKAIKELNEAVDKAKADAADLDKKTSDLQDKLDETFASVDKEVSDVHKQLDSESAGLRKDLDDTKTSLESTRKDLLNNTQEFGVVNSEVKELKDKMDRRIWSTDLDPVREQVNKNTTEVSQTKDELKNKADQSSLDLVTNSVENLSTQVKENADGLKVSVKKDELGGDVARLLNDKTNFLLGTRNFSGDSWGNKMYWHEEPGYWKGLKVFSSTERWFGLQYKYEVKQGQQYTFSFWARQEKDNSSASIVLSESDKGDQGITTPYNEGIHIGTEWKRYSLTFQAESDGIIYPRVEQNVQGNKLYIAGYKLELGNVATPWEPNEADVAENIEHTESQFNVYSDQIAGIVKKQEKMGDTERQLDTRITETAEGLKQTSKDLQDANGKITEFNGQLESTARGLKTEYEKYTNDAVGQISDSTLNLIRNSSFQNKDEDFAQWQNISAKANVRSDENGLRWGELTQSGQGTDNPIGVTSNYFIVKQGKVTVAVDVKLGDKANLDNQNILLLELYDESKKRVDFTDVSVSQLGLSMSVLNDHNVHRGLYRLGIDRKDVKYMTVKAILHRNGDLWLTNFSARLSSIDDGGYTPNPDDVNHQILKMNTKIEEDAEHIALKANSVDVTRDIKSAVDGIQVGGTNVLKNTDPDSFSTTESDHTWTLESAGNGHGTIVDLDSNFSARHGFGILGNTGGNKDFNQHPIRWNGGKYVFTVYIRLAPETTQTSVTALIRAWNYTKGTESYTRMIAIKSREWQKLSLEIDSSSFYKDDCGFSFGVTGIGSLNFAEPMLVTGTKAMDWSPAPEDTSAEIKSAKDAAIQVASDQINLHVNELSTQFDDKLNRRINEQKTASEKFTSDGIEQTVSKITEVKNDVDRLGDTVNGVGSRNLLHNTSDQYRTLTGGDWFAKSTANDVYTSVANYHGGDQFTYAATITNPSNYPVRLVIYCYDKSKSKKLKTILGVPVSANQPNARVAVTTFMDADTWWIRTNIETLQANTPQISIQVKDERLVEGTVSSSWSPNPDDINQQIANTNKKIDTQVLDSANIDQMKTQGHYFVKNLTGNPIGGWVYVDVMGGTDRIRQDVYQDNGGKHMSRRLFGNSWSGWEQGAYLSDVNNAKTEVTASVKNLGDRVTTEVNSITTKINDSHTNDVELIRNNNFPDGNKGSWNGNLTTVIDGNSIPAELGQNGMKVLRVAERDTYEDDIWYSVKPGEIFDVDYWIWPTDLYDSQLGLWFVDKDKGSSTWRGVVAKKGTDWTHYTGTIEAPLNAAFAKPWIQINKDANDTGAAAWIGKPSIRRHDSFAEKKISEINTKLDVANGKIEGKVTETQVNDILNGKGYATQSWAESNFRMKSDSIDLEVRKITDPISNKLNNLQVGGRNLLHGTSDQWRKFTSDGWGCFTTAQSSEVSTAEYHTGNVFTYSATISNNGKHDVALQLRPLNSQKKPISYYGSAPVKPGQQNMRVSCTAPVDTNTWYMSVWVYFPNNDGSNDIVWVKEEQFEEGNVGTPWTPNPDDINQQITNTNNKIDTQTLDSANIDNMRTQGHYFVKNLTGNPIGGWVYVDVNYADQWRIRQDVYQDIGGSHVYRRLNGSSWTEWTTDVNNKNVISQINITPDQIKIASNKIEIDGNTFIHGTLKVPTVKLQGKSGSIDLSGDTGLRINNTDGTTLDLNSNGINLAYKREFKMDINSSHLALMQRNAATSQTDPVTIGIFKGGYMKGDDTRAFMINYNPGDPNDVQKRGADLMALGYTDPNNIGSSPSQMWFVPRDFTSKNGRKYRKGMYFWDDITIPANQNYQKIYFGETQQAHAGAWDPLMLIPLHFQNATQSDIQQPAITVGYDEKTRSNSGIGFLWDSVKLYGKVDLTDASFWAKDAEDVVHFGWVSWSDYFGGAKEPAFYRAIGDNGASAGIVFARKSLVLFGTSDQHGGNWRRYYGDENAWHGDYVN</sequence>
<evidence type="ECO:0000313" key="5">
    <source>
        <dbReference type="Proteomes" id="UP001529343"/>
    </source>
</evidence>
<protein>
    <submittedName>
        <fullName evidence="4">Carbohydrate binding domain-containing protein</fullName>
    </submittedName>
</protein>
<dbReference type="Gene3D" id="2.60.120.260">
    <property type="entry name" value="Galactose-binding domain-like"/>
    <property type="match status" value="2"/>
</dbReference>
<evidence type="ECO:0000256" key="2">
    <source>
        <dbReference type="SAM" id="Coils"/>
    </source>
</evidence>
<name>A0ABT7UYN7_9LACO</name>
<evidence type="ECO:0000256" key="1">
    <source>
        <dbReference type="ARBA" id="ARBA00022801"/>
    </source>
</evidence>
<dbReference type="InterPro" id="IPR003305">
    <property type="entry name" value="CenC_carb-bd"/>
</dbReference>
<evidence type="ECO:0000259" key="3">
    <source>
        <dbReference type="Pfam" id="PF02018"/>
    </source>
</evidence>
<feature type="coiled-coil region" evidence="2">
    <location>
        <begin position="95"/>
        <end position="136"/>
    </location>
</feature>
<accession>A0ABT7UYN7</accession>
<dbReference type="Proteomes" id="UP001529343">
    <property type="component" value="Unassembled WGS sequence"/>
</dbReference>
<proteinExistence type="predicted"/>
<dbReference type="Pfam" id="PF02018">
    <property type="entry name" value="CBM_4_9"/>
    <property type="match status" value="1"/>
</dbReference>
<reference evidence="5" key="1">
    <citation type="submission" date="2023-06" db="EMBL/GenBank/DDBJ databases">
        <title>Identification and characterization of horizontal gene transfer across gut microbiota members of farm animals based on homology search.</title>
        <authorList>
            <person name="Zeman M."/>
            <person name="Kubasova T."/>
            <person name="Jahodarova E."/>
            <person name="Nykrynova M."/>
            <person name="Rychlik I."/>
        </authorList>
    </citation>
    <scope>NUCLEOTIDE SEQUENCE [LARGE SCALE GENOMIC DNA]</scope>
    <source>
        <strain evidence="5">161_Gplus</strain>
    </source>
</reference>
<evidence type="ECO:0000313" key="4">
    <source>
        <dbReference type="EMBL" id="MDM8266180.1"/>
    </source>
</evidence>
<feature type="domain" description="CBM-cenC" evidence="3">
    <location>
        <begin position="310"/>
        <end position="390"/>
    </location>
</feature>
<dbReference type="InterPro" id="IPR008979">
    <property type="entry name" value="Galactose-bd-like_sf"/>
</dbReference>
<keyword evidence="5" id="KW-1185">Reference proteome</keyword>
<gene>
    <name evidence="4" type="ORF">QUW44_03200</name>
</gene>